<reference evidence="3" key="2">
    <citation type="submission" date="2013-04" db="EMBL/GenBank/DDBJ databases">
        <title>Genomic mechanisms accounting for the adaptation to parasitism in nematode-trapping fungi.</title>
        <authorList>
            <person name="Ahren D.G."/>
        </authorList>
    </citation>
    <scope>NUCLEOTIDE SEQUENCE [LARGE SCALE GENOMIC DNA]</scope>
    <source>
        <strain evidence="3">CBS 200.50</strain>
    </source>
</reference>
<evidence type="ECO:0000256" key="1">
    <source>
        <dbReference type="SAM" id="SignalP"/>
    </source>
</evidence>
<organism evidence="2 3">
    <name type="scientific">Dactylellina haptotyla (strain CBS 200.50)</name>
    <name type="common">Nematode-trapping fungus</name>
    <name type="synonym">Monacrosporium haptotylum</name>
    <dbReference type="NCBI Taxonomy" id="1284197"/>
    <lineage>
        <taxon>Eukaryota</taxon>
        <taxon>Fungi</taxon>
        <taxon>Dikarya</taxon>
        <taxon>Ascomycota</taxon>
        <taxon>Pezizomycotina</taxon>
        <taxon>Orbiliomycetes</taxon>
        <taxon>Orbiliales</taxon>
        <taxon>Orbiliaceae</taxon>
        <taxon>Dactylellina</taxon>
    </lineage>
</organism>
<dbReference type="AlphaFoldDB" id="S8ASH4"/>
<proteinExistence type="predicted"/>
<sequence length="213" mass="23024">MKVSLSLLRTVAVALVVFVAPAVQAQATDTTISLITTSASVPYTSDTTTSTKITTSSISSCQPSTKWFGFVTAVPLSFSTSVVLDYACQTAVPVPSTCSDVYVPIYLNMDKVTPGDGYLIEWGTQSEPPAGYTFETYNLVQCKNRCTGFSNCQFLNAYQGVLPNGTTSYRCATFSQYYTYAGASTALGWFTSISKSYGYSKVHSCTCPEYVYN</sequence>
<name>S8ASH4_DACHA</name>
<reference evidence="2 3" key="1">
    <citation type="journal article" date="2013" name="PLoS Genet.">
        <title>Genomic mechanisms accounting for the adaptation to parasitism in nematode-trapping fungi.</title>
        <authorList>
            <person name="Meerupati T."/>
            <person name="Andersson K.M."/>
            <person name="Friman E."/>
            <person name="Kumar D."/>
            <person name="Tunlid A."/>
            <person name="Ahren D."/>
        </authorList>
    </citation>
    <scope>NUCLEOTIDE SEQUENCE [LARGE SCALE GENOMIC DNA]</scope>
    <source>
        <strain evidence="2 3">CBS 200.50</strain>
    </source>
</reference>
<feature type="signal peptide" evidence="1">
    <location>
        <begin position="1"/>
        <end position="25"/>
    </location>
</feature>
<dbReference type="HOGENOM" id="CLU_1294356_0_0_1"/>
<evidence type="ECO:0008006" key="4">
    <source>
        <dbReference type="Google" id="ProtNLM"/>
    </source>
</evidence>
<gene>
    <name evidence="2" type="ORF">H072_67</name>
</gene>
<dbReference type="EMBL" id="AQGS01000002">
    <property type="protein sequence ID" value="EPS45940.1"/>
    <property type="molecule type" value="Genomic_DNA"/>
</dbReference>
<accession>S8ASH4</accession>
<protein>
    <recommendedName>
        <fullName evidence="4">Apple domain-containing protein</fullName>
    </recommendedName>
</protein>
<evidence type="ECO:0000313" key="2">
    <source>
        <dbReference type="EMBL" id="EPS45940.1"/>
    </source>
</evidence>
<feature type="chain" id="PRO_5004548135" description="Apple domain-containing protein" evidence="1">
    <location>
        <begin position="26"/>
        <end position="213"/>
    </location>
</feature>
<comment type="caution">
    <text evidence="2">The sequence shown here is derived from an EMBL/GenBank/DDBJ whole genome shotgun (WGS) entry which is preliminary data.</text>
</comment>
<evidence type="ECO:0000313" key="3">
    <source>
        <dbReference type="Proteomes" id="UP000015100"/>
    </source>
</evidence>
<keyword evidence="1" id="KW-0732">Signal</keyword>
<keyword evidence="3" id="KW-1185">Reference proteome</keyword>
<dbReference type="Proteomes" id="UP000015100">
    <property type="component" value="Unassembled WGS sequence"/>
</dbReference>